<name>A0ABD2P4N2_9CUCU</name>
<comment type="caution">
    <text evidence="1">The sequence shown here is derived from an EMBL/GenBank/DDBJ whole genome shotgun (WGS) entry which is preliminary data.</text>
</comment>
<dbReference type="AlphaFoldDB" id="A0ABD2P4N2"/>
<evidence type="ECO:0000313" key="2">
    <source>
        <dbReference type="Proteomes" id="UP001516400"/>
    </source>
</evidence>
<accession>A0ABD2P4N2</accession>
<evidence type="ECO:0000313" key="1">
    <source>
        <dbReference type="EMBL" id="KAL3285914.1"/>
    </source>
</evidence>
<dbReference type="EMBL" id="JABFTP020000185">
    <property type="protein sequence ID" value="KAL3285914.1"/>
    <property type="molecule type" value="Genomic_DNA"/>
</dbReference>
<proteinExistence type="predicted"/>
<keyword evidence="2" id="KW-1185">Reference proteome</keyword>
<dbReference type="Proteomes" id="UP001516400">
    <property type="component" value="Unassembled WGS sequence"/>
</dbReference>
<sequence length="100" mass="11137">MGNVYSSWIPGAMRSVLSCKGGHPRRYLGNLNGPDGWCIRNLAGPGRPLIAYEGPYPDLNIPRLKGKAAWRRDPVCHTGAAHSHIFKIVSRLDLYSPHRF</sequence>
<organism evidence="1 2">
    <name type="scientific">Cryptolaemus montrouzieri</name>
    <dbReference type="NCBI Taxonomy" id="559131"/>
    <lineage>
        <taxon>Eukaryota</taxon>
        <taxon>Metazoa</taxon>
        <taxon>Ecdysozoa</taxon>
        <taxon>Arthropoda</taxon>
        <taxon>Hexapoda</taxon>
        <taxon>Insecta</taxon>
        <taxon>Pterygota</taxon>
        <taxon>Neoptera</taxon>
        <taxon>Endopterygota</taxon>
        <taxon>Coleoptera</taxon>
        <taxon>Polyphaga</taxon>
        <taxon>Cucujiformia</taxon>
        <taxon>Coccinelloidea</taxon>
        <taxon>Coccinellidae</taxon>
        <taxon>Scymninae</taxon>
        <taxon>Scymnini</taxon>
        <taxon>Cryptolaemus</taxon>
    </lineage>
</organism>
<gene>
    <name evidence="1" type="ORF">HHI36_000432</name>
</gene>
<reference evidence="1 2" key="1">
    <citation type="journal article" date="2021" name="BMC Biol.">
        <title>Horizontally acquired antibacterial genes associated with adaptive radiation of ladybird beetles.</title>
        <authorList>
            <person name="Li H.S."/>
            <person name="Tang X.F."/>
            <person name="Huang Y.H."/>
            <person name="Xu Z.Y."/>
            <person name="Chen M.L."/>
            <person name="Du X.Y."/>
            <person name="Qiu B.Y."/>
            <person name="Chen P.T."/>
            <person name="Zhang W."/>
            <person name="Slipinski A."/>
            <person name="Escalona H.E."/>
            <person name="Waterhouse R.M."/>
            <person name="Zwick A."/>
            <person name="Pang H."/>
        </authorList>
    </citation>
    <scope>NUCLEOTIDE SEQUENCE [LARGE SCALE GENOMIC DNA]</scope>
    <source>
        <strain evidence="1">SYSU2018</strain>
    </source>
</reference>
<protein>
    <submittedName>
        <fullName evidence="1">Uncharacterized protein</fullName>
    </submittedName>
</protein>